<sequence length="238" mass="27052">PQDFNPKRRYPAILWLHGGQESQYDYGFNFRVQLFAANGYVVVMPNVRGSGGRGLDFALALNKAYGTKDVEDVIVATDYIIEQGYVDPDRLGVGGWSSGGTLTNFVIAKTDRFAGAVSGASVGWYTSTYGHDPYYLWWHTELGPPWKNRDLWDSISPFMYVENITTPTLFIGGEKDWNQPIIHSEQMYQAMKHLGRETQLVVYPNAHHGIRKHSYQKDLLERFLGWFEKYVKGPKSGS</sequence>
<dbReference type="AlphaFoldDB" id="A0A0F9I1P0"/>
<dbReference type="SUPFAM" id="SSF53474">
    <property type="entry name" value="alpha/beta-Hydrolases"/>
    <property type="match status" value="1"/>
</dbReference>
<dbReference type="PANTHER" id="PTHR42776">
    <property type="entry name" value="SERINE PEPTIDASE S9 FAMILY MEMBER"/>
    <property type="match status" value="1"/>
</dbReference>
<evidence type="ECO:0000313" key="3">
    <source>
        <dbReference type="EMBL" id="KKM21472.1"/>
    </source>
</evidence>
<dbReference type="InterPro" id="IPR029058">
    <property type="entry name" value="AB_hydrolase_fold"/>
</dbReference>
<comment type="caution">
    <text evidence="3">The sequence shown here is derived from an EMBL/GenBank/DDBJ whole genome shotgun (WGS) entry which is preliminary data.</text>
</comment>
<proteinExistence type="predicted"/>
<feature type="domain" description="Peptidase S9 prolyl oligopeptidase catalytic" evidence="2">
    <location>
        <begin position="28"/>
        <end position="232"/>
    </location>
</feature>
<dbReference type="InterPro" id="IPR001375">
    <property type="entry name" value="Peptidase_S9_cat"/>
</dbReference>
<dbReference type="PANTHER" id="PTHR42776:SF27">
    <property type="entry name" value="DIPEPTIDYL PEPTIDASE FAMILY MEMBER 6"/>
    <property type="match status" value="1"/>
</dbReference>
<name>A0A0F9I1P0_9ZZZZ</name>
<keyword evidence="1" id="KW-0378">Hydrolase</keyword>
<protein>
    <recommendedName>
        <fullName evidence="2">Peptidase S9 prolyl oligopeptidase catalytic domain-containing protein</fullName>
    </recommendedName>
</protein>
<dbReference type="Gene3D" id="3.40.50.1820">
    <property type="entry name" value="alpha/beta hydrolase"/>
    <property type="match status" value="1"/>
</dbReference>
<evidence type="ECO:0000256" key="1">
    <source>
        <dbReference type="ARBA" id="ARBA00022801"/>
    </source>
</evidence>
<evidence type="ECO:0000259" key="2">
    <source>
        <dbReference type="Pfam" id="PF00326"/>
    </source>
</evidence>
<dbReference type="Pfam" id="PF00326">
    <property type="entry name" value="Peptidase_S9"/>
    <property type="match status" value="1"/>
</dbReference>
<feature type="non-terminal residue" evidence="3">
    <location>
        <position position="1"/>
    </location>
</feature>
<dbReference type="EMBL" id="LAZR01013543">
    <property type="protein sequence ID" value="KKM21472.1"/>
    <property type="molecule type" value="Genomic_DNA"/>
</dbReference>
<dbReference type="GO" id="GO:0004252">
    <property type="term" value="F:serine-type endopeptidase activity"/>
    <property type="evidence" value="ECO:0007669"/>
    <property type="project" value="TreeGrafter"/>
</dbReference>
<gene>
    <name evidence="3" type="ORF">LCGC14_1635100</name>
</gene>
<accession>A0A0F9I1P0</accession>
<organism evidence="3">
    <name type="scientific">marine sediment metagenome</name>
    <dbReference type="NCBI Taxonomy" id="412755"/>
    <lineage>
        <taxon>unclassified sequences</taxon>
        <taxon>metagenomes</taxon>
        <taxon>ecological metagenomes</taxon>
    </lineage>
</organism>
<reference evidence="3" key="1">
    <citation type="journal article" date="2015" name="Nature">
        <title>Complex archaea that bridge the gap between prokaryotes and eukaryotes.</title>
        <authorList>
            <person name="Spang A."/>
            <person name="Saw J.H."/>
            <person name="Jorgensen S.L."/>
            <person name="Zaremba-Niedzwiedzka K."/>
            <person name="Martijn J."/>
            <person name="Lind A.E."/>
            <person name="van Eijk R."/>
            <person name="Schleper C."/>
            <person name="Guy L."/>
            <person name="Ettema T.J."/>
        </authorList>
    </citation>
    <scope>NUCLEOTIDE SEQUENCE</scope>
</reference>
<dbReference type="GO" id="GO:0006508">
    <property type="term" value="P:proteolysis"/>
    <property type="evidence" value="ECO:0007669"/>
    <property type="project" value="InterPro"/>
</dbReference>